<organism evidence="10 11">
    <name type="scientific">Persicobacter psychrovividus</name>
    <dbReference type="NCBI Taxonomy" id="387638"/>
    <lineage>
        <taxon>Bacteria</taxon>
        <taxon>Pseudomonadati</taxon>
        <taxon>Bacteroidota</taxon>
        <taxon>Cytophagia</taxon>
        <taxon>Cytophagales</taxon>
        <taxon>Persicobacteraceae</taxon>
        <taxon>Persicobacter</taxon>
    </lineage>
</organism>
<feature type="active site" description="Proton acceptor" evidence="8">
    <location>
        <position position="46"/>
    </location>
</feature>
<dbReference type="InterPro" id="IPR018204">
    <property type="entry name" value="Trp_synthase_alpha_AS"/>
</dbReference>
<dbReference type="InterPro" id="IPR002028">
    <property type="entry name" value="Trp_synthase_suA"/>
</dbReference>
<proteinExistence type="inferred from homology"/>
<dbReference type="HAMAP" id="MF_00131">
    <property type="entry name" value="Trp_synth_alpha"/>
    <property type="match status" value="1"/>
</dbReference>
<evidence type="ECO:0000256" key="9">
    <source>
        <dbReference type="RuleBase" id="RU003662"/>
    </source>
</evidence>
<evidence type="ECO:0000256" key="8">
    <source>
        <dbReference type="HAMAP-Rule" id="MF_00131"/>
    </source>
</evidence>
<evidence type="ECO:0000313" key="10">
    <source>
        <dbReference type="EMBL" id="BDC99099.1"/>
    </source>
</evidence>
<dbReference type="RefSeq" id="WP_338396580.1">
    <property type="nucleotide sequence ID" value="NZ_AP025292.1"/>
</dbReference>
<evidence type="ECO:0000256" key="1">
    <source>
        <dbReference type="ARBA" id="ARBA00004733"/>
    </source>
</evidence>
<keyword evidence="5 8" id="KW-0057">Aromatic amino acid biosynthesis</keyword>
<dbReference type="NCBIfam" id="TIGR00262">
    <property type="entry name" value="trpA"/>
    <property type="match status" value="1"/>
</dbReference>
<dbReference type="Gene3D" id="3.20.20.70">
    <property type="entry name" value="Aldolase class I"/>
    <property type="match status" value="1"/>
</dbReference>
<dbReference type="SUPFAM" id="SSF51366">
    <property type="entry name" value="Ribulose-phoshate binding barrel"/>
    <property type="match status" value="1"/>
</dbReference>
<dbReference type="EMBL" id="AP025292">
    <property type="protein sequence ID" value="BDC99099.1"/>
    <property type="molecule type" value="Genomic_DNA"/>
</dbReference>
<evidence type="ECO:0000256" key="7">
    <source>
        <dbReference type="ARBA" id="ARBA00049047"/>
    </source>
</evidence>
<evidence type="ECO:0000256" key="6">
    <source>
        <dbReference type="ARBA" id="ARBA00023239"/>
    </source>
</evidence>
<keyword evidence="3 8" id="KW-0028">Amino-acid biosynthesis</keyword>
<evidence type="ECO:0000256" key="4">
    <source>
        <dbReference type="ARBA" id="ARBA00022822"/>
    </source>
</evidence>
<dbReference type="EC" id="4.2.1.20" evidence="8"/>
<comment type="similarity">
    <text evidence="8 9">Belongs to the TrpA family.</text>
</comment>
<name>A0ABN6L7B6_9BACT</name>
<sequence>MNRIKSAFSDNKSPLLNVYFTAGYPNLNDTRTVLEALDQSGADLIEIGVPFSDPVADGPVIQASNDQALKNGMSMKVLFEQLEGMRETVKVPVILMGYINVVLQFGVEEFCKACQRVGVDGVIFPDLPLATFVEDYKATFDAYGVANIFLISPQTTEDRIRLIDEKSDAFIYMVSDAGTTGARKGISDAQLSYFERIQAMKLKNPRMIGFGISDADSFQTATNYAEGAIIGSAFVNAITAGKDDIPTAVASFVKAVKQ</sequence>
<comment type="catalytic activity">
    <reaction evidence="7 8">
        <text>(1S,2R)-1-C-(indol-3-yl)glycerol 3-phosphate + L-serine = D-glyceraldehyde 3-phosphate + L-tryptophan + H2O</text>
        <dbReference type="Rhea" id="RHEA:10532"/>
        <dbReference type="ChEBI" id="CHEBI:15377"/>
        <dbReference type="ChEBI" id="CHEBI:33384"/>
        <dbReference type="ChEBI" id="CHEBI:57912"/>
        <dbReference type="ChEBI" id="CHEBI:58866"/>
        <dbReference type="ChEBI" id="CHEBI:59776"/>
        <dbReference type="EC" id="4.2.1.20"/>
    </reaction>
</comment>
<evidence type="ECO:0000256" key="2">
    <source>
        <dbReference type="ARBA" id="ARBA00011270"/>
    </source>
</evidence>
<gene>
    <name evidence="8 10" type="primary">trpA</name>
    <name evidence="10" type="ORF">PEPS_13800</name>
</gene>
<feature type="active site" description="Proton acceptor" evidence="8">
    <location>
        <position position="57"/>
    </location>
</feature>
<comment type="pathway">
    <text evidence="1 8">Amino-acid biosynthesis; L-tryptophan biosynthesis; L-tryptophan from chorismate: step 5/5.</text>
</comment>
<dbReference type="CDD" id="cd04724">
    <property type="entry name" value="Tryptophan_synthase_alpha"/>
    <property type="match status" value="1"/>
</dbReference>
<evidence type="ECO:0000256" key="5">
    <source>
        <dbReference type="ARBA" id="ARBA00023141"/>
    </source>
</evidence>
<dbReference type="InterPro" id="IPR013785">
    <property type="entry name" value="Aldolase_TIM"/>
</dbReference>
<keyword evidence="11" id="KW-1185">Reference proteome</keyword>
<dbReference type="InterPro" id="IPR011060">
    <property type="entry name" value="RibuloseP-bd_barrel"/>
</dbReference>
<dbReference type="PROSITE" id="PS00167">
    <property type="entry name" value="TRP_SYNTHASE_ALPHA"/>
    <property type="match status" value="1"/>
</dbReference>
<keyword evidence="4 8" id="KW-0822">Tryptophan biosynthesis</keyword>
<reference evidence="10 11" key="1">
    <citation type="submission" date="2021-12" db="EMBL/GenBank/DDBJ databases">
        <title>Genome sequencing of bacteria with rrn-lacking chromosome and rrn-plasmid.</title>
        <authorList>
            <person name="Anda M."/>
            <person name="Iwasaki W."/>
        </authorList>
    </citation>
    <scope>NUCLEOTIDE SEQUENCE [LARGE SCALE GENOMIC DNA]</scope>
    <source>
        <strain evidence="10 11">NBRC 101262</strain>
    </source>
</reference>
<dbReference type="PANTHER" id="PTHR43406">
    <property type="entry name" value="TRYPTOPHAN SYNTHASE, ALPHA CHAIN"/>
    <property type="match status" value="1"/>
</dbReference>
<dbReference type="Pfam" id="PF00290">
    <property type="entry name" value="Trp_syntA"/>
    <property type="match status" value="1"/>
</dbReference>
<dbReference type="Proteomes" id="UP001354989">
    <property type="component" value="Chromosome"/>
</dbReference>
<evidence type="ECO:0000313" key="11">
    <source>
        <dbReference type="Proteomes" id="UP001354989"/>
    </source>
</evidence>
<comment type="subunit">
    <text evidence="2 8">Tetramer of two alpha and two beta chains.</text>
</comment>
<evidence type="ECO:0000256" key="3">
    <source>
        <dbReference type="ARBA" id="ARBA00022605"/>
    </source>
</evidence>
<dbReference type="PANTHER" id="PTHR43406:SF1">
    <property type="entry name" value="TRYPTOPHAN SYNTHASE ALPHA CHAIN, CHLOROPLASTIC"/>
    <property type="match status" value="1"/>
</dbReference>
<protein>
    <recommendedName>
        <fullName evidence="8">Tryptophan synthase alpha chain</fullName>
        <ecNumber evidence="8">4.2.1.20</ecNumber>
    </recommendedName>
</protein>
<comment type="function">
    <text evidence="8">The alpha subunit is responsible for the aldol cleavage of indoleglycerol phosphate to indole and glyceraldehyde 3-phosphate.</text>
</comment>
<keyword evidence="6 8" id="KW-0456">Lyase</keyword>
<accession>A0ABN6L7B6</accession>